<protein>
    <recommendedName>
        <fullName evidence="3">N-acetyltransferase domain-containing protein</fullName>
    </recommendedName>
</protein>
<dbReference type="AlphaFoldDB" id="A0A378RMQ2"/>
<accession>A0A378RMQ2</accession>
<organism evidence="1 2">
    <name type="scientific">Myroides odoratus</name>
    <name type="common">Flavobacterium odoratum</name>
    <dbReference type="NCBI Taxonomy" id="256"/>
    <lineage>
        <taxon>Bacteria</taxon>
        <taxon>Pseudomonadati</taxon>
        <taxon>Bacteroidota</taxon>
        <taxon>Flavobacteriia</taxon>
        <taxon>Flavobacteriales</taxon>
        <taxon>Flavobacteriaceae</taxon>
        <taxon>Myroides</taxon>
    </lineage>
</organism>
<evidence type="ECO:0000313" key="2">
    <source>
        <dbReference type="Proteomes" id="UP000255024"/>
    </source>
</evidence>
<dbReference type="Proteomes" id="UP000255024">
    <property type="component" value="Unassembled WGS sequence"/>
</dbReference>
<keyword evidence="2" id="KW-1185">Reference proteome</keyword>
<dbReference type="RefSeq" id="WP_115091286.1">
    <property type="nucleotide sequence ID" value="NZ_CP068107.1"/>
</dbReference>
<evidence type="ECO:0000313" key="1">
    <source>
        <dbReference type="EMBL" id="STZ28322.1"/>
    </source>
</evidence>
<evidence type="ECO:0008006" key="3">
    <source>
        <dbReference type="Google" id="ProtNLM"/>
    </source>
</evidence>
<proteinExistence type="predicted"/>
<reference evidence="1 2" key="1">
    <citation type="submission" date="2018-06" db="EMBL/GenBank/DDBJ databases">
        <authorList>
            <consortium name="Pathogen Informatics"/>
            <person name="Doyle S."/>
        </authorList>
    </citation>
    <scope>NUCLEOTIDE SEQUENCE [LARGE SCALE GENOMIC DNA]</scope>
    <source>
        <strain evidence="1 2">NCTC11179</strain>
    </source>
</reference>
<dbReference type="EMBL" id="UGQL01000001">
    <property type="protein sequence ID" value="STZ28322.1"/>
    <property type="molecule type" value="Genomic_DNA"/>
</dbReference>
<sequence>MFNARVLKEEDYLELVSWWTWWRFSPSLQELLPNNGTCGIMLSKEGITICTRFIYYTNSKMYWIEFVVSNPNYRESDRKEALVSLINELGEIAKVQDYKVPYTNLKNTSLINHFSDCQYIKGSTHTTEMIKVL</sequence>
<name>A0A378RMQ2_MYROD</name>
<gene>
    <name evidence="1" type="ORF">NCTC11179_01864</name>
</gene>